<evidence type="ECO:0000256" key="7">
    <source>
        <dbReference type="PIRSR" id="PIRSR000524-50"/>
    </source>
</evidence>
<dbReference type="PIRSF" id="PIRSF000524">
    <property type="entry name" value="SPT"/>
    <property type="match status" value="1"/>
</dbReference>
<dbReference type="InterPro" id="IPR015422">
    <property type="entry name" value="PyrdxlP-dep_Trfase_small"/>
</dbReference>
<dbReference type="InterPro" id="IPR015421">
    <property type="entry name" value="PyrdxlP-dep_Trfase_major"/>
</dbReference>
<dbReference type="RefSeq" id="WP_127722782.1">
    <property type="nucleotide sequence ID" value="NZ_RLIH01000001.1"/>
</dbReference>
<evidence type="ECO:0000256" key="2">
    <source>
        <dbReference type="ARBA" id="ARBA00009236"/>
    </source>
</evidence>
<evidence type="ECO:0000256" key="4">
    <source>
        <dbReference type="ARBA" id="ARBA00022679"/>
    </source>
</evidence>
<dbReference type="InterPro" id="IPR020578">
    <property type="entry name" value="Aminotrans_V_PyrdxlP_BS"/>
</dbReference>
<accession>A0A437S9Q4</accession>
<dbReference type="Gene3D" id="3.90.1150.10">
    <property type="entry name" value="Aspartate Aminotransferase, domain 1"/>
    <property type="match status" value="1"/>
</dbReference>
<dbReference type="GO" id="GO:0008453">
    <property type="term" value="F:alanine-glyoxylate transaminase activity"/>
    <property type="evidence" value="ECO:0007669"/>
    <property type="project" value="TreeGrafter"/>
</dbReference>
<dbReference type="PANTHER" id="PTHR21152:SF24">
    <property type="entry name" value="ALANINE--GLYOXYLATE AMINOTRANSFERASE 1"/>
    <property type="match status" value="1"/>
</dbReference>
<organism evidence="11 12">
    <name type="scientific">Anaerosphaera multitolerans</name>
    <dbReference type="NCBI Taxonomy" id="2487351"/>
    <lineage>
        <taxon>Bacteria</taxon>
        <taxon>Bacillati</taxon>
        <taxon>Bacillota</taxon>
        <taxon>Tissierellia</taxon>
        <taxon>Tissierellales</taxon>
        <taxon>Peptoniphilaceae</taxon>
        <taxon>Anaerosphaera</taxon>
    </lineage>
</organism>
<evidence type="ECO:0000256" key="3">
    <source>
        <dbReference type="ARBA" id="ARBA00022576"/>
    </source>
</evidence>
<dbReference type="EMBL" id="RLIH01000001">
    <property type="protein sequence ID" value="RVU55883.1"/>
    <property type="molecule type" value="Genomic_DNA"/>
</dbReference>
<reference evidence="11 12" key="1">
    <citation type="submission" date="2018-11" db="EMBL/GenBank/DDBJ databases">
        <title>Genome sequencing and assembly of Anaerosphaera sp. nov., GS7-6-2.</title>
        <authorList>
            <person name="Rettenmaier R."/>
            <person name="Liebl W."/>
            <person name="Zverlov V."/>
        </authorList>
    </citation>
    <scope>NUCLEOTIDE SEQUENCE [LARGE SCALE GENOMIC DNA]</scope>
    <source>
        <strain evidence="11 12">GS7-6-2</strain>
    </source>
</reference>
<dbReference type="PROSITE" id="PS00595">
    <property type="entry name" value="AA_TRANSFER_CLASS_5"/>
    <property type="match status" value="1"/>
</dbReference>
<feature type="domain" description="Aminotransferase class V" evidence="10">
    <location>
        <begin position="104"/>
        <end position="319"/>
    </location>
</feature>
<name>A0A437S9Q4_9FIRM</name>
<feature type="modified residue" description="N6-(pyridoxal phosphate)lysine" evidence="7">
    <location>
        <position position="188"/>
    </location>
</feature>
<dbReference type="Proteomes" id="UP000288812">
    <property type="component" value="Unassembled WGS sequence"/>
</dbReference>
<evidence type="ECO:0000313" key="12">
    <source>
        <dbReference type="Proteomes" id="UP000288812"/>
    </source>
</evidence>
<dbReference type="Gene3D" id="3.40.640.10">
    <property type="entry name" value="Type I PLP-dependent aspartate aminotransferase-like (Major domain)"/>
    <property type="match status" value="1"/>
</dbReference>
<evidence type="ECO:0000256" key="8">
    <source>
        <dbReference type="RuleBase" id="RU004075"/>
    </source>
</evidence>
<gene>
    <name evidence="11" type="ORF">EF514_00650</name>
</gene>
<evidence type="ECO:0000259" key="10">
    <source>
        <dbReference type="Pfam" id="PF00266"/>
    </source>
</evidence>
<evidence type="ECO:0000313" key="11">
    <source>
        <dbReference type="EMBL" id="RVU55883.1"/>
    </source>
</evidence>
<keyword evidence="5 7" id="KW-0663">Pyridoxal phosphate</keyword>
<evidence type="ECO:0000256" key="9">
    <source>
        <dbReference type="RuleBase" id="RU004504"/>
    </source>
</evidence>
<dbReference type="PANTHER" id="PTHR21152">
    <property type="entry name" value="AMINOTRANSFERASE CLASS V"/>
    <property type="match status" value="1"/>
</dbReference>
<dbReference type="InterPro" id="IPR000192">
    <property type="entry name" value="Aminotrans_V_dom"/>
</dbReference>
<keyword evidence="3 11" id="KW-0032">Aminotransferase</keyword>
<dbReference type="InterPro" id="IPR015424">
    <property type="entry name" value="PyrdxlP-dep_Trfase"/>
</dbReference>
<evidence type="ECO:0000256" key="1">
    <source>
        <dbReference type="ARBA" id="ARBA00001933"/>
    </source>
</evidence>
<protein>
    <submittedName>
        <fullName evidence="11">Alanine--glyoxylate aminotransferase family protein</fullName>
    </submittedName>
</protein>
<comment type="cofactor">
    <cofactor evidence="1 7 9">
        <name>pyridoxal 5'-phosphate</name>
        <dbReference type="ChEBI" id="CHEBI:597326"/>
    </cofactor>
</comment>
<keyword evidence="12" id="KW-1185">Reference proteome</keyword>
<sequence>MKILCAGPTYIDESVMEKMGQSKTNPDLDPNYEKFHRSVERKISKLVNTDARSFIMLGEAILGLEASICSLMEKGEKVLVIYNGFFGEGFASYVEGYGGTAYRYEDDFQRGINLEKLENFLKNHNDFSIATMVHCETPTGITNDIKSICSLLKKYDILTVVDAVSSVGGEFINFDDFNIDVLIAGSQKCISAPVGLTLITISEAAKAKIKNRKSKIPSYYLNFENSYDFKGAPFPYTFNENLVYALDRALDLVLQRDFVKIHRDYALETREIFTKCGFELFAKDSLSNTLTAVKTPENIKSSDILKGLIKRDIIISKGVAQNAESIFRIGHMGNNISLQNFKELYIALDEVFKELNVKTKASLYETFLKSDIVKKD</sequence>
<comment type="caution">
    <text evidence="11">The sequence shown here is derived from an EMBL/GenBank/DDBJ whole genome shotgun (WGS) entry which is preliminary data.</text>
</comment>
<dbReference type="SUPFAM" id="SSF53383">
    <property type="entry name" value="PLP-dependent transferases"/>
    <property type="match status" value="1"/>
</dbReference>
<feature type="binding site" evidence="6">
    <location>
        <position position="328"/>
    </location>
    <ligand>
        <name>substrate</name>
    </ligand>
</feature>
<dbReference type="GO" id="GO:0019265">
    <property type="term" value="P:glycine biosynthetic process, by transamination of glyoxylate"/>
    <property type="evidence" value="ECO:0007669"/>
    <property type="project" value="TreeGrafter"/>
</dbReference>
<evidence type="ECO:0000256" key="6">
    <source>
        <dbReference type="PIRSR" id="PIRSR000524-1"/>
    </source>
</evidence>
<dbReference type="Pfam" id="PF00266">
    <property type="entry name" value="Aminotran_5"/>
    <property type="match status" value="1"/>
</dbReference>
<dbReference type="InterPro" id="IPR024169">
    <property type="entry name" value="SP_NH2Trfase/AEP_transaminase"/>
</dbReference>
<keyword evidence="4 11" id="KW-0808">Transferase</keyword>
<dbReference type="GO" id="GO:0004760">
    <property type="term" value="F:L-serine-pyruvate transaminase activity"/>
    <property type="evidence" value="ECO:0007669"/>
    <property type="project" value="TreeGrafter"/>
</dbReference>
<comment type="similarity">
    <text evidence="2 8">Belongs to the class-V pyridoxal-phosphate-dependent aminotransferase family.</text>
</comment>
<dbReference type="OrthoDB" id="389074at2"/>
<proteinExistence type="inferred from homology"/>
<evidence type="ECO:0000256" key="5">
    <source>
        <dbReference type="ARBA" id="ARBA00022898"/>
    </source>
</evidence>
<dbReference type="AlphaFoldDB" id="A0A437S9Q4"/>